<dbReference type="GO" id="GO:0015020">
    <property type="term" value="F:glucuronosyltransferase activity"/>
    <property type="evidence" value="ECO:0007669"/>
    <property type="project" value="UniProtKB-EC"/>
</dbReference>
<accession>A0AAN9T633</accession>
<organism evidence="6 7">
    <name type="scientific">Parthenolecanium corni</name>
    <dbReference type="NCBI Taxonomy" id="536013"/>
    <lineage>
        <taxon>Eukaryota</taxon>
        <taxon>Metazoa</taxon>
        <taxon>Ecdysozoa</taxon>
        <taxon>Arthropoda</taxon>
        <taxon>Hexapoda</taxon>
        <taxon>Insecta</taxon>
        <taxon>Pterygota</taxon>
        <taxon>Neoptera</taxon>
        <taxon>Paraneoptera</taxon>
        <taxon>Hemiptera</taxon>
        <taxon>Sternorrhyncha</taxon>
        <taxon>Coccoidea</taxon>
        <taxon>Coccidae</taxon>
        <taxon>Parthenolecanium</taxon>
    </lineage>
</organism>
<evidence type="ECO:0000313" key="7">
    <source>
        <dbReference type="Proteomes" id="UP001367676"/>
    </source>
</evidence>
<protein>
    <recommendedName>
        <fullName evidence="5">UDP-glucuronosyltransferase</fullName>
        <ecNumber evidence="5">2.4.1.17</ecNumber>
    </recommendedName>
</protein>
<comment type="similarity">
    <text evidence="1 4">Belongs to the UDP-glycosyltransferase family.</text>
</comment>
<keyword evidence="7" id="KW-1185">Reference proteome</keyword>
<keyword evidence="5" id="KW-1133">Transmembrane helix</keyword>
<keyword evidence="5" id="KW-0472">Membrane</keyword>
<evidence type="ECO:0000313" key="6">
    <source>
        <dbReference type="EMBL" id="KAK7573741.1"/>
    </source>
</evidence>
<keyword evidence="5" id="KW-0812">Transmembrane</keyword>
<dbReference type="EMBL" id="JBBCAQ010000037">
    <property type="protein sequence ID" value="KAK7573741.1"/>
    <property type="molecule type" value="Genomic_DNA"/>
</dbReference>
<sequence length="384" mass="44373">MNSDSKIYDILFVELVPAYECYIPLAEKFKIPVIGTLSSRPWMHTSDVFGDLHPLSIPTLWSPLPKKMSFFQRLENIIQNAYASLLIKYIWEAPLSDFLDQYFPDFDLKRHRAISLIFTINHVSVLATPLIPKVVEVTGIHLPPVKPLPQMIEKFINESENGVILLSFGSIANSNVIDSRLRNIFRDTFSCIQQRVIWKFDKNIERISENVLVSDWIPQSDILAHKNVKLFITHTGIKGMYEAIDAGVPLVCIPLFWDQPSNAGLIEDIGAGIRLDLKTLTKEILLNAINNILFDERYSKKMQKLSSQFKDRPMSPQQSVIYWTEYVLRHNGTQHLQPTSVEIPWHQYLLLDVIFFISFVVFTFSSMLWLIFKLCSKIWKSIKN</sequence>
<dbReference type="PROSITE" id="PS00375">
    <property type="entry name" value="UDPGT"/>
    <property type="match status" value="1"/>
</dbReference>
<gene>
    <name evidence="6" type="ORF">V9T40_010932</name>
</gene>
<evidence type="ECO:0000256" key="1">
    <source>
        <dbReference type="ARBA" id="ARBA00009995"/>
    </source>
</evidence>
<evidence type="ECO:0000256" key="4">
    <source>
        <dbReference type="RuleBase" id="RU003718"/>
    </source>
</evidence>
<evidence type="ECO:0000256" key="3">
    <source>
        <dbReference type="ARBA" id="ARBA00022679"/>
    </source>
</evidence>
<dbReference type="InterPro" id="IPR050271">
    <property type="entry name" value="UDP-glycosyltransferase"/>
</dbReference>
<comment type="catalytic activity">
    <reaction evidence="5">
        <text>glucuronate acceptor + UDP-alpha-D-glucuronate = acceptor beta-D-glucuronoside + UDP + H(+)</text>
        <dbReference type="Rhea" id="RHEA:21032"/>
        <dbReference type="ChEBI" id="CHEBI:15378"/>
        <dbReference type="ChEBI" id="CHEBI:58052"/>
        <dbReference type="ChEBI" id="CHEBI:58223"/>
        <dbReference type="ChEBI" id="CHEBI:132367"/>
        <dbReference type="ChEBI" id="CHEBI:132368"/>
        <dbReference type="EC" id="2.4.1.17"/>
    </reaction>
</comment>
<dbReference type="InterPro" id="IPR035595">
    <property type="entry name" value="UDP_glycos_trans_CS"/>
</dbReference>
<dbReference type="AlphaFoldDB" id="A0AAN9T633"/>
<proteinExistence type="inferred from homology"/>
<dbReference type="InterPro" id="IPR002213">
    <property type="entry name" value="UDP_glucos_trans"/>
</dbReference>
<comment type="caution">
    <text evidence="6">The sequence shown here is derived from an EMBL/GenBank/DDBJ whole genome shotgun (WGS) entry which is preliminary data.</text>
</comment>
<name>A0AAN9T633_9HEMI</name>
<keyword evidence="3 4" id="KW-0808">Transferase</keyword>
<keyword evidence="2 4" id="KW-0328">Glycosyltransferase</keyword>
<dbReference type="EC" id="2.4.1.17" evidence="5"/>
<evidence type="ECO:0000256" key="5">
    <source>
        <dbReference type="RuleBase" id="RU362059"/>
    </source>
</evidence>
<dbReference type="PANTHER" id="PTHR48043">
    <property type="entry name" value="EG:EG0003.4 PROTEIN-RELATED"/>
    <property type="match status" value="1"/>
</dbReference>
<feature type="transmembrane region" description="Helical" evidence="5">
    <location>
        <begin position="348"/>
        <end position="372"/>
    </location>
</feature>
<dbReference type="FunFam" id="3.40.50.2000:FF:000021">
    <property type="entry name" value="UDP-glucuronosyltransferase"/>
    <property type="match status" value="1"/>
</dbReference>
<dbReference type="Proteomes" id="UP001367676">
    <property type="component" value="Unassembled WGS sequence"/>
</dbReference>
<dbReference type="GO" id="GO:0016020">
    <property type="term" value="C:membrane"/>
    <property type="evidence" value="ECO:0007669"/>
    <property type="project" value="UniProtKB-SubCell"/>
</dbReference>
<evidence type="ECO:0000256" key="2">
    <source>
        <dbReference type="ARBA" id="ARBA00022676"/>
    </source>
</evidence>
<dbReference type="Gene3D" id="3.40.50.2000">
    <property type="entry name" value="Glycogen Phosphorylase B"/>
    <property type="match status" value="1"/>
</dbReference>
<dbReference type="CDD" id="cd03784">
    <property type="entry name" value="GT1_Gtf-like"/>
    <property type="match status" value="1"/>
</dbReference>
<dbReference type="Pfam" id="PF00201">
    <property type="entry name" value="UDPGT"/>
    <property type="match status" value="1"/>
</dbReference>
<dbReference type="SUPFAM" id="SSF53756">
    <property type="entry name" value="UDP-Glycosyltransferase/glycogen phosphorylase"/>
    <property type="match status" value="1"/>
</dbReference>
<dbReference type="PANTHER" id="PTHR48043:SF145">
    <property type="entry name" value="FI06409P-RELATED"/>
    <property type="match status" value="1"/>
</dbReference>
<reference evidence="6 7" key="1">
    <citation type="submission" date="2024-03" db="EMBL/GenBank/DDBJ databases">
        <title>Adaptation during the transition from Ophiocordyceps entomopathogen to insect associate is accompanied by gene loss and intensified selection.</title>
        <authorList>
            <person name="Ward C.M."/>
            <person name="Onetto C.A."/>
            <person name="Borneman A.R."/>
        </authorList>
    </citation>
    <scope>NUCLEOTIDE SEQUENCE [LARGE SCALE GENOMIC DNA]</scope>
    <source>
        <strain evidence="6">AWRI1</strain>
        <tissue evidence="6">Single Adult Female</tissue>
    </source>
</reference>
<comment type="subcellular location">
    <subcellularLocation>
        <location evidence="5">Membrane</location>
        <topology evidence="5">Single-pass membrane protein</topology>
    </subcellularLocation>
</comment>